<feature type="active site" evidence="7">
    <location>
        <position position="114"/>
    </location>
</feature>
<dbReference type="CDD" id="cd09076">
    <property type="entry name" value="L1-EN"/>
    <property type="match status" value="1"/>
</dbReference>
<evidence type="ECO:0000259" key="10">
    <source>
        <dbReference type="Pfam" id="PF03372"/>
    </source>
</evidence>
<dbReference type="InterPro" id="IPR004808">
    <property type="entry name" value="AP_endonuc_1"/>
</dbReference>
<dbReference type="GO" id="GO:0005634">
    <property type="term" value="C:nucleus"/>
    <property type="evidence" value="ECO:0007669"/>
    <property type="project" value="TreeGrafter"/>
</dbReference>
<proteinExistence type="inferred from homology"/>
<dbReference type="GO" id="GO:0046872">
    <property type="term" value="F:metal ion binding"/>
    <property type="evidence" value="ECO:0007669"/>
    <property type="project" value="UniProtKB-KW"/>
</dbReference>
<evidence type="ECO:0000256" key="6">
    <source>
        <dbReference type="ARBA" id="ARBA00022842"/>
    </source>
</evidence>
<dbReference type="GO" id="GO:0008081">
    <property type="term" value="F:phosphoric diester hydrolase activity"/>
    <property type="evidence" value="ECO:0007669"/>
    <property type="project" value="TreeGrafter"/>
</dbReference>
<dbReference type="InterPro" id="IPR005135">
    <property type="entry name" value="Endo/exonuclease/phosphatase"/>
</dbReference>
<keyword evidence="8" id="KW-0464">Manganese</keyword>
<keyword evidence="12" id="KW-1185">Reference proteome</keyword>
<feature type="site" description="Interaction with DNA substrate" evidence="9">
    <location>
        <position position="233"/>
    </location>
</feature>
<dbReference type="EMBL" id="JAIZAY010000003">
    <property type="protein sequence ID" value="KAJ8045617.1"/>
    <property type="molecule type" value="Genomic_DNA"/>
</dbReference>
<dbReference type="OrthoDB" id="6244150at2759"/>
<evidence type="ECO:0000256" key="7">
    <source>
        <dbReference type="PIRSR" id="PIRSR604808-1"/>
    </source>
</evidence>
<dbReference type="GO" id="GO:0003906">
    <property type="term" value="F:DNA-(apurinic or apyrimidinic site) endonuclease activity"/>
    <property type="evidence" value="ECO:0007669"/>
    <property type="project" value="TreeGrafter"/>
</dbReference>
<gene>
    <name evidence="11" type="ORF">HOLleu_08658</name>
</gene>
<feature type="site" description="Important for catalytic activity" evidence="9">
    <location>
        <position position="208"/>
    </location>
</feature>
<evidence type="ECO:0000256" key="2">
    <source>
        <dbReference type="ARBA" id="ARBA00007092"/>
    </source>
</evidence>
<comment type="cofactor">
    <cofactor evidence="8">
        <name>Mg(2+)</name>
        <dbReference type="ChEBI" id="CHEBI:18420"/>
    </cofactor>
    <cofactor evidence="8">
        <name>Mn(2+)</name>
        <dbReference type="ChEBI" id="CHEBI:29035"/>
    </cofactor>
    <text evidence="8">Probably binds two magnesium or manganese ions per subunit.</text>
</comment>
<reference evidence="11" key="1">
    <citation type="submission" date="2021-10" db="EMBL/GenBank/DDBJ databases">
        <title>Tropical sea cucumber genome reveals ecological adaptation and Cuvierian tubules defense mechanism.</title>
        <authorList>
            <person name="Chen T."/>
        </authorList>
    </citation>
    <scope>NUCLEOTIDE SEQUENCE</scope>
    <source>
        <strain evidence="11">Nanhai2018</strain>
        <tissue evidence="11">Muscle</tissue>
    </source>
</reference>
<comment type="similarity">
    <text evidence="2">Belongs to the DNA repair enzymes AP/ExoA family.</text>
</comment>
<evidence type="ECO:0000256" key="4">
    <source>
        <dbReference type="ARBA" id="ARBA00022723"/>
    </source>
</evidence>
<feature type="active site" description="Proton acceptor" evidence="7">
    <location>
        <position position="233"/>
    </location>
</feature>
<evidence type="ECO:0000256" key="9">
    <source>
        <dbReference type="PIRSR" id="PIRSR604808-3"/>
    </source>
</evidence>
<dbReference type="Pfam" id="PF03372">
    <property type="entry name" value="Exo_endo_phos"/>
    <property type="match status" value="1"/>
</dbReference>
<evidence type="ECO:0000313" key="11">
    <source>
        <dbReference type="EMBL" id="KAJ8045617.1"/>
    </source>
</evidence>
<dbReference type="Proteomes" id="UP001152320">
    <property type="component" value="Chromosome 3"/>
</dbReference>
<feature type="binding site" evidence="8">
    <location>
        <position position="13"/>
    </location>
    <ligand>
        <name>Mg(2+)</name>
        <dbReference type="ChEBI" id="CHEBI:18420"/>
        <label>1</label>
    </ligand>
</feature>
<dbReference type="PANTHER" id="PTHR22748:SF26">
    <property type="entry name" value="ENDONUCLEASE_EXONUCLEASE_PHOSPHATASE DOMAIN-CONTAINING PROTEIN"/>
    <property type="match status" value="1"/>
</dbReference>
<evidence type="ECO:0000256" key="3">
    <source>
        <dbReference type="ARBA" id="ARBA00012115"/>
    </source>
</evidence>
<evidence type="ECO:0000256" key="1">
    <source>
        <dbReference type="ARBA" id="ARBA00000493"/>
    </source>
</evidence>
<comment type="caution">
    <text evidence="11">The sequence shown here is derived from an EMBL/GenBank/DDBJ whole genome shotgun (WGS) entry which is preliminary data.</text>
</comment>
<dbReference type="SUPFAM" id="SSF56219">
    <property type="entry name" value="DNase I-like"/>
    <property type="match status" value="1"/>
</dbReference>
<evidence type="ECO:0000256" key="8">
    <source>
        <dbReference type="PIRSR" id="PIRSR604808-2"/>
    </source>
</evidence>
<accession>A0A9Q1CHS3</accession>
<keyword evidence="6 8" id="KW-0460">Magnesium</keyword>
<feature type="binding site" evidence="8">
    <location>
        <position position="146"/>
    </location>
    <ligand>
        <name>Mg(2+)</name>
        <dbReference type="ChEBI" id="CHEBI:18420"/>
        <label>1</label>
    </ligand>
</feature>
<feature type="active site" description="Proton donor/acceptor" evidence="7">
    <location>
        <position position="144"/>
    </location>
</feature>
<feature type="binding site" evidence="8">
    <location>
        <position position="233"/>
    </location>
    <ligand>
        <name>Mg(2+)</name>
        <dbReference type="ChEBI" id="CHEBI:18420"/>
        <label>1</label>
    </ligand>
</feature>
<dbReference type="AlphaFoldDB" id="A0A9Q1CHS3"/>
<feature type="binding site" evidence="8">
    <location>
        <position position="42"/>
    </location>
    <ligand>
        <name>Mg(2+)</name>
        <dbReference type="ChEBI" id="CHEBI:18420"/>
        <label>1</label>
    </ligand>
</feature>
<dbReference type="GO" id="GO:0008311">
    <property type="term" value="F:double-stranded DNA 3'-5' DNA exonuclease activity"/>
    <property type="evidence" value="ECO:0007669"/>
    <property type="project" value="UniProtKB-EC"/>
</dbReference>
<sequence length="284" mass="33081">MVSITNLKICSVNVRGVRDRHKRRKVFLWLRQKKCDIYFLQETHSVEATEHIWNNEWGNKILFCHGQSNSMGVCILFKRNISIEICNCFSDNIGRGIIANVTITDYNLTLVNIYAPNTDNINFYHSLRDNIENHGFEPFVIGGDFNTVLNVDLDKRGSPLQPHPKCRNEIYSLMKDFDLKDIWRELSHNNFRYTWKSNSDPIIYCWMDYFLISFSLVNTVKSCEMLADLISDHNPITLSFESCFSGRGPGYWKLNVSLLNNADYVQAMKDVVSHFLIPWISMQT</sequence>
<protein>
    <recommendedName>
        <fullName evidence="3">exodeoxyribonuclease III</fullName>
        <ecNumber evidence="3">3.1.11.2</ecNumber>
    </recommendedName>
</protein>
<evidence type="ECO:0000256" key="5">
    <source>
        <dbReference type="ARBA" id="ARBA00022801"/>
    </source>
</evidence>
<comment type="catalytic activity">
    <reaction evidence="1">
        <text>Exonucleolytic cleavage in the 3'- to 5'-direction to yield nucleoside 5'-phosphates.</text>
        <dbReference type="EC" id="3.1.11.2"/>
    </reaction>
</comment>
<dbReference type="EC" id="3.1.11.2" evidence="3"/>
<feature type="binding site" evidence="8">
    <location>
        <position position="144"/>
    </location>
    <ligand>
        <name>Mg(2+)</name>
        <dbReference type="ChEBI" id="CHEBI:18420"/>
        <label>1</label>
    </ligand>
</feature>
<dbReference type="GO" id="GO:0006284">
    <property type="term" value="P:base-excision repair"/>
    <property type="evidence" value="ECO:0007669"/>
    <property type="project" value="TreeGrafter"/>
</dbReference>
<feature type="domain" description="Endonuclease/exonuclease/phosphatase" evidence="10">
    <location>
        <begin position="11"/>
        <end position="233"/>
    </location>
</feature>
<evidence type="ECO:0000313" key="12">
    <source>
        <dbReference type="Proteomes" id="UP001152320"/>
    </source>
</evidence>
<name>A0A9Q1CHS3_HOLLE</name>
<feature type="site" description="Transition state stabilizer" evidence="9">
    <location>
        <position position="146"/>
    </location>
</feature>
<dbReference type="InterPro" id="IPR036691">
    <property type="entry name" value="Endo/exonu/phosph_ase_sf"/>
</dbReference>
<organism evidence="11 12">
    <name type="scientific">Holothuria leucospilota</name>
    <name type="common">Black long sea cucumber</name>
    <name type="synonym">Mertensiothuria leucospilota</name>
    <dbReference type="NCBI Taxonomy" id="206669"/>
    <lineage>
        <taxon>Eukaryota</taxon>
        <taxon>Metazoa</taxon>
        <taxon>Echinodermata</taxon>
        <taxon>Eleutherozoa</taxon>
        <taxon>Echinozoa</taxon>
        <taxon>Holothuroidea</taxon>
        <taxon>Aspidochirotacea</taxon>
        <taxon>Aspidochirotida</taxon>
        <taxon>Holothuriidae</taxon>
        <taxon>Holothuria</taxon>
    </lineage>
</organism>
<dbReference type="PANTHER" id="PTHR22748">
    <property type="entry name" value="AP ENDONUCLEASE"/>
    <property type="match status" value="1"/>
</dbReference>
<keyword evidence="5" id="KW-0378">Hydrolase</keyword>
<feature type="binding site" evidence="8">
    <location>
        <position position="232"/>
    </location>
    <ligand>
        <name>Mg(2+)</name>
        <dbReference type="ChEBI" id="CHEBI:18420"/>
        <label>1</label>
    </ligand>
</feature>
<keyword evidence="4 8" id="KW-0479">Metal-binding</keyword>
<dbReference type="Gene3D" id="3.60.10.10">
    <property type="entry name" value="Endonuclease/exonuclease/phosphatase"/>
    <property type="match status" value="1"/>
</dbReference>